<dbReference type="EMBL" id="FNDQ01000004">
    <property type="protein sequence ID" value="SDH45487.1"/>
    <property type="molecule type" value="Genomic_DNA"/>
</dbReference>
<gene>
    <name evidence="2" type="ORF">SAMN05421818_10476</name>
</gene>
<evidence type="ECO:0000256" key="1">
    <source>
        <dbReference type="SAM" id="Phobius"/>
    </source>
</evidence>
<feature type="transmembrane region" description="Helical" evidence="1">
    <location>
        <begin position="123"/>
        <end position="146"/>
    </location>
</feature>
<accession>A0A1G8CJ46</accession>
<evidence type="ECO:0000313" key="3">
    <source>
        <dbReference type="Proteomes" id="UP000243588"/>
    </source>
</evidence>
<keyword evidence="1" id="KW-0472">Membrane</keyword>
<feature type="transmembrane region" description="Helical" evidence="1">
    <location>
        <begin position="239"/>
        <end position="257"/>
    </location>
</feature>
<evidence type="ECO:0000313" key="2">
    <source>
        <dbReference type="EMBL" id="SDH45487.1"/>
    </source>
</evidence>
<feature type="transmembrane region" description="Helical" evidence="1">
    <location>
        <begin position="12"/>
        <end position="28"/>
    </location>
</feature>
<dbReference type="Proteomes" id="UP000243588">
    <property type="component" value="Unassembled WGS sequence"/>
</dbReference>
<reference evidence="3" key="1">
    <citation type="submission" date="2016-10" db="EMBL/GenBank/DDBJ databases">
        <authorList>
            <person name="Varghese N."/>
            <person name="Submissions S."/>
        </authorList>
    </citation>
    <scope>NUCLEOTIDE SEQUENCE [LARGE SCALE GENOMIC DNA]</scope>
    <source>
        <strain evidence="3">DSM 23313</strain>
    </source>
</reference>
<name>A0A1G8CJ46_9FLAO</name>
<feature type="transmembrane region" description="Helical" evidence="1">
    <location>
        <begin position="94"/>
        <end position="111"/>
    </location>
</feature>
<proteinExistence type="predicted"/>
<dbReference type="RefSeq" id="WP_090406159.1">
    <property type="nucleotide sequence ID" value="NZ_FNDQ01000004.1"/>
</dbReference>
<protein>
    <submittedName>
        <fullName evidence="2">O-Antigen ligase</fullName>
    </submittedName>
</protein>
<feature type="transmembrane region" description="Helical" evidence="1">
    <location>
        <begin position="62"/>
        <end position="82"/>
    </location>
</feature>
<dbReference type="GO" id="GO:0016874">
    <property type="term" value="F:ligase activity"/>
    <property type="evidence" value="ECO:0007669"/>
    <property type="project" value="UniProtKB-KW"/>
</dbReference>
<keyword evidence="1" id="KW-0812">Transmembrane</keyword>
<keyword evidence="2" id="KW-0436">Ligase</keyword>
<feature type="transmembrane region" description="Helical" evidence="1">
    <location>
        <begin position="205"/>
        <end position="233"/>
    </location>
</feature>
<organism evidence="2 3">
    <name type="scientific">Myroides phaeus</name>
    <dbReference type="NCBI Taxonomy" id="702745"/>
    <lineage>
        <taxon>Bacteria</taxon>
        <taxon>Pseudomonadati</taxon>
        <taxon>Bacteroidota</taxon>
        <taxon>Flavobacteriia</taxon>
        <taxon>Flavobacteriales</taxon>
        <taxon>Flavobacteriaceae</taxon>
        <taxon>Myroides</taxon>
    </lineage>
</organism>
<dbReference type="STRING" id="702745.SAMN05421818_10476"/>
<dbReference type="AlphaFoldDB" id="A0A1G8CJ46"/>
<keyword evidence="1" id="KW-1133">Transmembrane helix</keyword>
<keyword evidence="3" id="KW-1185">Reference proteome</keyword>
<sequence length="390" mass="45086">MMFNFAEIKENRNEILIVFLGSLLSFYFPSLGGIRIFDFVSLFILIRCCRNQKIDFTDIKELGVFFVFFVCYVTISFVISILNNSTAIHVPRILGTYIAVLYSILFFAFFIRNVSGLIVGVKYTIYLHALFFYLQFLMFRVAGIYIDLIKPITGNESRNTGGQFSIDTSIRASGLYSEPASYSLFILTFMSIYVYYKRRIVFFDVVILCSVLLSMSASGLIYLLFFIGVFFFYYSKSHLWHKVIAVFSSIFIGFFVWSTNIVDFEYIFNKALNYKESSSYQYRVGNTEKVLSDLTDSQMIFGIGYANMDVNDDKGSTYSALFIEQGYLLGGVFLLVLFFLLVSFRTNVGVIFYFFLLLMGTHSFSQIQFWIWVLSILIISNHLSNERKIL</sequence>
<feature type="transmembrane region" description="Helical" evidence="1">
    <location>
        <begin position="350"/>
        <end position="379"/>
    </location>
</feature>
<feature type="transmembrane region" description="Helical" evidence="1">
    <location>
        <begin position="326"/>
        <end position="344"/>
    </location>
</feature>